<name>A0A0W0TM71_9GAMM</name>
<dbReference type="PATRIC" id="fig|453.4.peg.1765"/>
<dbReference type="EMBL" id="UASS01000011">
    <property type="protein sequence ID" value="SPX60634.1"/>
    <property type="molecule type" value="Genomic_DNA"/>
</dbReference>
<feature type="transmembrane region" description="Helical" evidence="1">
    <location>
        <begin position="81"/>
        <end position="101"/>
    </location>
</feature>
<dbReference type="EMBL" id="LNYB01000080">
    <property type="protein sequence ID" value="KTC96695.1"/>
    <property type="molecule type" value="Genomic_DNA"/>
</dbReference>
<protein>
    <submittedName>
        <fullName evidence="2">IcmD (DotP)</fullName>
    </submittedName>
</protein>
<evidence type="ECO:0000313" key="5">
    <source>
        <dbReference type="Proteomes" id="UP000251942"/>
    </source>
</evidence>
<reference evidence="2 4" key="1">
    <citation type="submission" date="2015-11" db="EMBL/GenBank/DDBJ databases">
        <title>Genomic analysis of 38 Legionella species identifies large and diverse effector repertoires.</title>
        <authorList>
            <person name="Burstein D."/>
            <person name="Amaro F."/>
            <person name="Zusman T."/>
            <person name="Lifshitz Z."/>
            <person name="Cohen O."/>
            <person name="Gilbert J.A."/>
            <person name="Pupko T."/>
            <person name="Shuman H.A."/>
            <person name="Segal G."/>
        </authorList>
    </citation>
    <scope>NUCLEOTIDE SEQUENCE [LARGE SCALE GENOMIC DNA]</scope>
    <source>
        <strain evidence="2 4">WO-44C</strain>
    </source>
</reference>
<sequence>MFEISLKNPLRTILVFGLWICMPKVFGQVFTLGEISESLTQSFEGLERVIGSGAYIAGLAFAVCAIMKFKQHKDNPTRIPISTPISLVFIGSILLFLPSLLEVIEATMFEAAQY</sequence>
<keyword evidence="4" id="KW-1185">Reference proteome</keyword>
<dbReference type="RefSeq" id="WP_058445628.1">
    <property type="nucleotide sequence ID" value="NZ_UASS01000011.1"/>
</dbReference>
<keyword evidence="1" id="KW-0812">Transmembrane</keyword>
<accession>A0A0W0TM71</accession>
<dbReference type="STRING" id="453.Lfee_1607"/>
<dbReference type="AlphaFoldDB" id="A0A0W0TM71"/>
<evidence type="ECO:0000313" key="2">
    <source>
        <dbReference type="EMBL" id="KTC96695.1"/>
    </source>
</evidence>
<dbReference type="Proteomes" id="UP000054698">
    <property type="component" value="Unassembled WGS sequence"/>
</dbReference>
<proteinExistence type="predicted"/>
<organism evidence="2 4">
    <name type="scientific">Legionella feeleii</name>
    <dbReference type="NCBI Taxonomy" id="453"/>
    <lineage>
        <taxon>Bacteria</taxon>
        <taxon>Pseudomonadati</taxon>
        <taxon>Pseudomonadota</taxon>
        <taxon>Gammaproteobacteria</taxon>
        <taxon>Legionellales</taxon>
        <taxon>Legionellaceae</taxon>
        <taxon>Legionella</taxon>
    </lineage>
</organism>
<gene>
    <name evidence="2" type="primary">icmD_1</name>
    <name evidence="3" type="synonym">icmD_2</name>
    <name evidence="2" type="ORF">Lfee_1607</name>
    <name evidence="3" type="ORF">NCTC12022_01366</name>
</gene>
<keyword evidence="1" id="KW-1133">Transmembrane helix</keyword>
<reference evidence="3 5" key="2">
    <citation type="submission" date="2018-06" db="EMBL/GenBank/DDBJ databases">
        <authorList>
            <consortium name="Pathogen Informatics"/>
            <person name="Doyle S."/>
        </authorList>
    </citation>
    <scope>NUCLEOTIDE SEQUENCE [LARGE SCALE GENOMIC DNA]</scope>
    <source>
        <strain evidence="3 5">NCTC12022</strain>
    </source>
</reference>
<feature type="transmembrane region" description="Helical" evidence="1">
    <location>
        <begin position="51"/>
        <end position="69"/>
    </location>
</feature>
<keyword evidence="1" id="KW-0472">Membrane</keyword>
<evidence type="ECO:0000313" key="4">
    <source>
        <dbReference type="Proteomes" id="UP000054698"/>
    </source>
</evidence>
<dbReference type="Proteomes" id="UP000251942">
    <property type="component" value="Unassembled WGS sequence"/>
</dbReference>
<evidence type="ECO:0000313" key="3">
    <source>
        <dbReference type="EMBL" id="SPX60634.1"/>
    </source>
</evidence>
<evidence type="ECO:0000256" key="1">
    <source>
        <dbReference type="SAM" id="Phobius"/>
    </source>
</evidence>